<dbReference type="InterPro" id="IPR022712">
    <property type="entry name" value="Beta_Casp"/>
</dbReference>
<dbReference type="InterPro" id="IPR021718">
    <property type="entry name" value="CPSF73-100_C"/>
</dbReference>
<evidence type="ECO:0000256" key="3">
    <source>
        <dbReference type="ARBA" id="ARBA00022722"/>
    </source>
</evidence>
<dbReference type="InterPro" id="IPR050698">
    <property type="entry name" value="MBL"/>
</dbReference>
<sequence>MSLHLSTSIPVYTGAPPVEYPSTCPHMSLIALVHHLQSTSLRLLTSIPNHTGITYTMSLHLPTSVRVCTGASPGQCPSTCPQASLFALAHHLHHVPSFAHTVPNHTYASPTQGPSTYPQASLFTLVHHLQNIPPLPLGKHPCLHMHSLHAMSLPLPTHAPHRIGASPAQCPSICSQASLFVLMHHIRCVPTARVPHLPYATLLLMLQCCVRQQMACPVVCEATYGVSRHLPREQREAHFLQRVADTLRAGGRVLLPVVALGRAQELLLMLEEHWEAHPELQAVPIYQASGMMRKSLKVYETYQEMLNEDIKTLFMHENPFAFHHVTHLKHAGQFDDVGPCVLMATPSGLQSGVSRDIFEAWCEDRRNTVILCDFAVQGTLAREILGGPKDILTKTGGRKKLNCSVAHISFSAHSDYDQTSTFLDEVKPPHVVLIHGEKTEMMRLKGALEKAAAEKEIPRSVYTPAILQTVKVMREPLRVVRVAGQLAEKPPHVGQHLKGIMVSGPAGTGAAGSGAAPQQLLLHPNDLHAFTRLHRGRVTQRQALATDRPFSALRLALEIMFEGVEGSGMLPVTGVKHQRREDHQGASVQGQQLQEQQQQQQQQQQRDASVGGGKGEGPQVKVKQEQPEEHQGVQVAGHGALQGEGQAGHCEGGRNRVADDERRQQQQQREVTAVRVGDLVTVTYVPECPRGTYGTHVVVEWEGGRVADMVADAVVAVLLRETGDAHGRMAAADAAWQAAKREGSDSAAVLAAELGLVAAVVGSQFGPASVDQANGVVNLEVRRCPLF</sequence>
<accession>A0ABQ7GZD3</accession>
<feature type="compositionally biased region" description="Basic and acidic residues" evidence="6">
    <location>
        <begin position="622"/>
        <end position="631"/>
    </location>
</feature>
<dbReference type="Pfam" id="PF11718">
    <property type="entry name" value="CPSF73-100_C"/>
    <property type="match status" value="1"/>
</dbReference>
<organism evidence="8 9">
    <name type="scientific">Dunaliella salina</name>
    <name type="common">Green alga</name>
    <name type="synonym">Protococcus salinus</name>
    <dbReference type="NCBI Taxonomy" id="3046"/>
    <lineage>
        <taxon>Eukaryota</taxon>
        <taxon>Viridiplantae</taxon>
        <taxon>Chlorophyta</taxon>
        <taxon>core chlorophytes</taxon>
        <taxon>Chlorophyceae</taxon>
        <taxon>CS clade</taxon>
        <taxon>Chlamydomonadales</taxon>
        <taxon>Dunaliellaceae</taxon>
        <taxon>Dunaliella</taxon>
    </lineage>
</organism>
<feature type="compositionally biased region" description="Basic and acidic residues" evidence="6">
    <location>
        <begin position="651"/>
        <end position="664"/>
    </location>
</feature>
<evidence type="ECO:0000256" key="2">
    <source>
        <dbReference type="ARBA" id="ARBA00022664"/>
    </source>
</evidence>
<feature type="domain" description="Beta-Casp" evidence="7">
    <location>
        <begin position="263"/>
        <end position="384"/>
    </location>
</feature>
<reference evidence="8" key="1">
    <citation type="submission" date="2017-08" db="EMBL/GenBank/DDBJ databases">
        <authorList>
            <person name="Polle J.E."/>
            <person name="Barry K."/>
            <person name="Cushman J."/>
            <person name="Schmutz J."/>
            <person name="Tran D."/>
            <person name="Hathwaick L.T."/>
            <person name="Yim W.C."/>
            <person name="Jenkins J."/>
            <person name="Mckie-Krisberg Z.M."/>
            <person name="Prochnik S."/>
            <person name="Lindquist E."/>
            <person name="Dockter R.B."/>
            <person name="Adam C."/>
            <person name="Molina H."/>
            <person name="Bunkerborg J."/>
            <person name="Jin E."/>
            <person name="Buchheim M."/>
            <person name="Magnuson J."/>
        </authorList>
    </citation>
    <scope>NUCLEOTIDE SEQUENCE</scope>
    <source>
        <strain evidence="8">CCAP 19/18</strain>
    </source>
</reference>
<evidence type="ECO:0000256" key="5">
    <source>
        <dbReference type="ARBA" id="ARBA00023242"/>
    </source>
</evidence>
<evidence type="ECO:0000313" key="8">
    <source>
        <dbReference type="EMBL" id="KAF5839966.1"/>
    </source>
</evidence>
<gene>
    <name evidence="8" type="ORF">DUNSADRAFT_18247</name>
</gene>
<dbReference type="Pfam" id="PF10996">
    <property type="entry name" value="Beta-Casp"/>
    <property type="match status" value="1"/>
</dbReference>
<keyword evidence="2" id="KW-0507">mRNA processing</keyword>
<evidence type="ECO:0000256" key="1">
    <source>
        <dbReference type="ARBA" id="ARBA00004123"/>
    </source>
</evidence>
<dbReference type="InterPro" id="IPR011108">
    <property type="entry name" value="RMMBL"/>
</dbReference>
<name>A0ABQ7GZD3_DUNSA</name>
<dbReference type="PANTHER" id="PTHR11203:SF11">
    <property type="entry name" value="CLEAVAGE AND POLYADENYLATION SPECIFICITY FACTOR SUBUNIT 3"/>
    <property type="match status" value="1"/>
</dbReference>
<keyword evidence="4" id="KW-0378">Hydrolase</keyword>
<evidence type="ECO:0000256" key="6">
    <source>
        <dbReference type="SAM" id="MobiDB-lite"/>
    </source>
</evidence>
<comment type="caution">
    <text evidence="8">The sequence shown here is derived from an EMBL/GenBank/DDBJ whole genome shotgun (WGS) entry which is preliminary data.</text>
</comment>
<dbReference type="SUPFAM" id="SSF56281">
    <property type="entry name" value="Metallo-hydrolase/oxidoreductase"/>
    <property type="match status" value="1"/>
</dbReference>
<dbReference type="Pfam" id="PF07521">
    <property type="entry name" value="RMMBL"/>
    <property type="match status" value="1"/>
</dbReference>
<keyword evidence="9" id="KW-1185">Reference proteome</keyword>
<feature type="compositionally biased region" description="Low complexity" evidence="6">
    <location>
        <begin position="589"/>
        <end position="605"/>
    </location>
</feature>
<dbReference type="InterPro" id="IPR036866">
    <property type="entry name" value="RibonucZ/Hydroxyglut_hydro"/>
</dbReference>
<dbReference type="Gene3D" id="3.40.50.10890">
    <property type="match status" value="1"/>
</dbReference>
<evidence type="ECO:0000313" key="9">
    <source>
        <dbReference type="Proteomes" id="UP000815325"/>
    </source>
</evidence>
<dbReference type="EMBL" id="MU069528">
    <property type="protein sequence ID" value="KAF5839966.1"/>
    <property type="molecule type" value="Genomic_DNA"/>
</dbReference>
<keyword evidence="5" id="KW-0539">Nucleus</keyword>
<keyword evidence="3" id="KW-0540">Nuclease</keyword>
<evidence type="ECO:0000256" key="4">
    <source>
        <dbReference type="ARBA" id="ARBA00022801"/>
    </source>
</evidence>
<evidence type="ECO:0000259" key="7">
    <source>
        <dbReference type="SMART" id="SM01027"/>
    </source>
</evidence>
<dbReference type="Proteomes" id="UP000815325">
    <property type="component" value="Unassembled WGS sequence"/>
</dbReference>
<feature type="region of interest" description="Disordered" evidence="6">
    <location>
        <begin position="576"/>
        <end position="670"/>
    </location>
</feature>
<protein>
    <submittedName>
        <fullName evidence="8">Beta-lactamase-like protein</fullName>
    </submittedName>
</protein>
<comment type="subcellular location">
    <subcellularLocation>
        <location evidence="1">Nucleus</location>
    </subcellularLocation>
</comment>
<dbReference type="SMART" id="SM01027">
    <property type="entry name" value="Beta-Casp"/>
    <property type="match status" value="1"/>
</dbReference>
<dbReference type="PANTHER" id="PTHR11203">
    <property type="entry name" value="CLEAVAGE AND POLYADENYLATION SPECIFICITY FACTOR FAMILY MEMBER"/>
    <property type="match status" value="1"/>
</dbReference>
<proteinExistence type="predicted"/>